<evidence type="ECO:0000256" key="5">
    <source>
        <dbReference type="ARBA" id="ARBA00022505"/>
    </source>
</evidence>
<keyword evidence="4" id="KW-0004">4Fe-4S</keyword>
<dbReference type="GO" id="GO:1990204">
    <property type="term" value="C:oxidoreductase complex"/>
    <property type="evidence" value="ECO:0007669"/>
    <property type="project" value="UniProtKB-ARBA"/>
</dbReference>
<dbReference type="GO" id="GO:0045333">
    <property type="term" value="P:cellular respiration"/>
    <property type="evidence" value="ECO:0007669"/>
    <property type="project" value="UniProtKB-ARBA"/>
</dbReference>
<accession>G3ISN8</accession>
<dbReference type="Pfam" id="PF00384">
    <property type="entry name" value="Molybdopterin"/>
    <property type="match status" value="1"/>
</dbReference>
<evidence type="ECO:0000256" key="2">
    <source>
        <dbReference type="ARBA" id="ARBA00001966"/>
    </source>
</evidence>
<dbReference type="PIRSF" id="PIRSF000144">
    <property type="entry name" value="CbbBc"/>
    <property type="match status" value="1"/>
</dbReference>
<dbReference type="STRING" id="697282.Mettu_0005"/>
<keyword evidence="7" id="KW-0560">Oxidoreductase</keyword>
<evidence type="ECO:0000256" key="4">
    <source>
        <dbReference type="ARBA" id="ARBA00022485"/>
    </source>
</evidence>
<reference evidence="12 13" key="1">
    <citation type="submission" date="2011-06" db="EMBL/GenBank/DDBJ databases">
        <title>Genomic sequence of Methylobacter tundripaludum SV96.</title>
        <authorList>
            <consortium name="US DOE Joint Genome Institute"/>
            <person name="Lucas S."/>
            <person name="Han J."/>
            <person name="Lapidus A."/>
            <person name="Cheng J.-F."/>
            <person name="Goodwin L."/>
            <person name="Pitluck S."/>
            <person name="Held B."/>
            <person name="Detter J.C."/>
            <person name="Han C."/>
            <person name="Tapia R."/>
            <person name="Land M."/>
            <person name="Hauser L."/>
            <person name="Kyrpides N."/>
            <person name="Ivanova N."/>
            <person name="Ovchinnikova G."/>
            <person name="Pagani I."/>
            <person name="Klotz M.G."/>
            <person name="Dispirito A.A."/>
            <person name="Murrell J.C."/>
            <person name="Dunfield P."/>
            <person name="Kalyuzhnaya M.G."/>
            <person name="Svenning M."/>
            <person name="Trotsenko Y.A."/>
            <person name="Stein L.Y."/>
            <person name="Woyke T."/>
        </authorList>
    </citation>
    <scope>NUCLEOTIDE SEQUENCE [LARGE SCALE GENOMIC DNA]</scope>
    <source>
        <strain evidence="13">ATCC BAA-1195 / DSM 17260 / SV96</strain>
    </source>
</reference>
<keyword evidence="9" id="KW-0411">Iron-sulfur</keyword>
<sequence length="793" mass="88876">MADKDEMAHYDGPAGGWGALKGIASIFGKEWNKPSVIATLMRQNKPDGFACISCAWPKPTDHHPFEFCENGAKATLWELTTPRCEPEFFAKHSVSELKSWPDYDLEQQGRLTHPMRHDPETDHYGPVSWEDAFEAIGAELKRLDPKSVIFYASGRAGLECSYLFALFARLYGHNNLPDSSNMCHETTSVGLKKVIGSPVGTVIWDDLQETEAFFFFGQNTGCNSPRFLHPLQDAVKRGAKIVTFNPVRERGLETFVNPQNVAEMLTDQGTEMSCQYHQVRNGGDIAAITGMCKHIFDGDDAAQKDSKRVLDVDFIAQHTHGFEKFEQRVRSTNWEDVEQESGLTRQALKDAADVYISCDKVIGVYGMGLTQHKYGADNIGMFVNFLLLRGNIGRPGTGACPVRGHSNVQGQRTVGISEKPELVPLDRLAEMFGFDPPRDKGRNTVEACEGMKVGKVKGFISLGGNFVRAIPDREIMEQAWESLELDVQIATKLNRSHLINGRSAWLLPCLGRIEEDLQESGRQSICVEDSFSCIHGSTGLEKPASEHLKSELAIVAGLAKATLLPNPKVKWDEWTGDYSKVRDLIAKTYPNEFYDFNARMFQPGGFWRGNSAHERIWKTQSGKAEFTSPERLSSFGFEDRQGRYRLLTMRSNDQFNTTIYGFSDRLRGLEGPREVLLIHPDDMKKAGLEQGQRVSLIGDADDGIDRRVDGLTVTPFNMPPGCIGGYYPEMNPLVPLDHHDQLSKTPAYKSVPVRIVSQRRATGIMLRSTGDRYHIEYEWYGRTKPFKPEVLEG</sequence>
<proteinExistence type="inferred from homology"/>
<dbReference type="Gene3D" id="2.40.40.20">
    <property type="match status" value="1"/>
</dbReference>
<keyword evidence="13" id="KW-1185">Reference proteome</keyword>
<dbReference type="EMBL" id="JH109152">
    <property type="protein sequence ID" value="EGW21248.1"/>
    <property type="molecule type" value="Genomic_DNA"/>
</dbReference>
<keyword evidence="6" id="KW-0479">Metal-binding</keyword>
<comment type="similarity">
    <text evidence="3">Belongs to the prokaryotic molybdopterin-containing oxidoreductase family.</text>
</comment>
<dbReference type="CDD" id="cd02767">
    <property type="entry name" value="MopB_ydeP"/>
    <property type="match status" value="1"/>
</dbReference>
<dbReference type="InterPro" id="IPR041953">
    <property type="entry name" value="YdeP_MopB"/>
</dbReference>
<protein>
    <submittedName>
        <fullName evidence="12">Oxidoreductase alpha (Molybdopterin) subunit</fullName>
    </submittedName>
</protein>
<feature type="domain" description="Molybdopterin oxidoreductase" evidence="10">
    <location>
        <begin position="110"/>
        <end position="485"/>
    </location>
</feature>
<evidence type="ECO:0000259" key="10">
    <source>
        <dbReference type="Pfam" id="PF00384"/>
    </source>
</evidence>
<name>G3ISN8_METTV</name>
<evidence type="ECO:0000313" key="12">
    <source>
        <dbReference type="EMBL" id="EGW21248.1"/>
    </source>
</evidence>
<dbReference type="InterPro" id="IPR009010">
    <property type="entry name" value="Asp_de-COase-like_dom_sf"/>
</dbReference>
<dbReference type="SUPFAM" id="SSF53706">
    <property type="entry name" value="Formate dehydrogenase/DMSO reductase, domains 1-3"/>
    <property type="match status" value="1"/>
</dbReference>
<evidence type="ECO:0000259" key="11">
    <source>
        <dbReference type="Pfam" id="PF01568"/>
    </source>
</evidence>
<keyword evidence="5" id="KW-0500">Molybdenum</keyword>
<dbReference type="NCBIfam" id="TIGR01701">
    <property type="entry name" value="Fdhalpha-like"/>
    <property type="match status" value="1"/>
</dbReference>
<dbReference type="SUPFAM" id="SSF50692">
    <property type="entry name" value="ADC-like"/>
    <property type="match status" value="1"/>
</dbReference>
<dbReference type="InterPro" id="IPR050123">
    <property type="entry name" value="Prok_molybdopt-oxidoreductase"/>
</dbReference>
<evidence type="ECO:0000256" key="9">
    <source>
        <dbReference type="ARBA" id="ARBA00023014"/>
    </source>
</evidence>
<dbReference type="InterPro" id="IPR010046">
    <property type="entry name" value="Mopterin_OxRdtse_a_bac"/>
</dbReference>
<dbReference type="Pfam" id="PF01568">
    <property type="entry name" value="Molydop_binding"/>
    <property type="match status" value="1"/>
</dbReference>
<evidence type="ECO:0000256" key="8">
    <source>
        <dbReference type="ARBA" id="ARBA00023004"/>
    </source>
</evidence>
<dbReference type="Gene3D" id="3.40.50.740">
    <property type="match status" value="1"/>
</dbReference>
<dbReference type="CDD" id="cd02787">
    <property type="entry name" value="MopB_CT_ydeP"/>
    <property type="match status" value="1"/>
</dbReference>
<evidence type="ECO:0000256" key="7">
    <source>
        <dbReference type="ARBA" id="ARBA00023002"/>
    </source>
</evidence>
<comment type="cofactor">
    <cofactor evidence="2">
        <name>[4Fe-4S] cluster</name>
        <dbReference type="ChEBI" id="CHEBI:49883"/>
    </cofactor>
</comment>
<dbReference type="eggNOG" id="COG0243">
    <property type="taxonomic scope" value="Bacteria"/>
</dbReference>
<dbReference type="GO" id="GO:0043546">
    <property type="term" value="F:molybdopterin cofactor binding"/>
    <property type="evidence" value="ECO:0007669"/>
    <property type="project" value="InterPro"/>
</dbReference>
<keyword evidence="8" id="KW-0408">Iron</keyword>
<comment type="cofactor">
    <cofactor evidence="1">
        <name>Mo-bis(molybdopterin guanine dinucleotide)</name>
        <dbReference type="ChEBI" id="CHEBI:60539"/>
    </cofactor>
</comment>
<dbReference type="GO" id="GO:0051539">
    <property type="term" value="F:4 iron, 4 sulfur cluster binding"/>
    <property type="evidence" value="ECO:0007669"/>
    <property type="project" value="UniProtKB-KW"/>
</dbReference>
<dbReference type="Proteomes" id="UP000004664">
    <property type="component" value="Unassembled WGS sequence"/>
</dbReference>
<dbReference type="PANTHER" id="PTHR43105:SF4">
    <property type="entry name" value="PROTEIN YDEP"/>
    <property type="match status" value="1"/>
</dbReference>
<gene>
    <name evidence="12" type="ORF">Mettu_0005</name>
</gene>
<feature type="domain" description="Molybdopterin dinucleotide-binding" evidence="11">
    <location>
        <begin position="645"/>
        <end position="752"/>
    </location>
</feature>
<dbReference type="Gene3D" id="3.40.228.10">
    <property type="entry name" value="Dimethylsulfoxide Reductase, domain 2"/>
    <property type="match status" value="1"/>
</dbReference>
<dbReference type="GO" id="GO:0016020">
    <property type="term" value="C:membrane"/>
    <property type="evidence" value="ECO:0007669"/>
    <property type="project" value="TreeGrafter"/>
</dbReference>
<dbReference type="GO" id="GO:0030151">
    <property type="term" value="F:molybdenum ion binding"/>
    <property type="evidence" value="ECO:0007669"/>
    <property type="project" value="InterPro"/>
</dbReference>
<dbReference type="PANTHER" id="PTHR43105">
    <property type="entry name" value="RESPIRATORY NITRATE REDUCTASE"/>
    <property type="match status" value="1"/>
</dbReference>
<organism evidence="12 13">
    <name type="scientific">Methylobacter tundripaludum (strain ATCC BAA-1195 / DSM 17260 / SV96)</name>
    <dbReference type="NCBI Taxonomy" id="697282"/>
    <lineage>
        <taxon>Bacteria</taxon>
        <taxon>Pseudomonadati</taxon>
        <taxon>Pseudomonadota</taxon>
        <taxon>Gammaproteobacteria</taxon>
        <taxon>Methylococcales</taxon>
        <taxon>Methylococcaceae</taxon>
        <taxon>Methylobacter</taxon>
    </lineage>
</organism>
<evidence type="ECO:0000256" key="3">
    <source>
        <dbReference type="ARBA" id="ARBA00010312"/>
    </source>
</evidence>
<dbReference type="InterPro" id="IPR006656">
    <property type="entry name" value="Mopterin_OxRdtase"/>
</dbReference>
<evidence type="ECO:0000256" key="6">
    <source>
        <dbReference type="ARBA" id="ARBA00022723"/>
    </source>
</evidence>
<dbReference type="HOGENOM" id="CLU_131996_0_0_6"/>
<evidence type="ECO:0000313" key="13">
    <source>
        <dbReference type="Proteomes" id="UP000004664"/>
    </source>
</evidence>
<dbReference type="InterPro" id="IPR006657">
    <property type="entry name" value="MoPterin_dinucl-bd_dom"/>
</dbReference>
<evidence type="ECO:0000256" key="1">
    <source>
        <dbReference type="ARBA" id="ARBA00001942"/>
    </source>
</evidence>
<dbReference type="InterPro" id="IPR037951">
    <property type="entry name" value="MopB_CT_YdeP"/>
</dbReference>
<dbReference type="AlphaFoldDB" id="G3ISN8"/>
<dbReference type="GO" id="GO:0008863">
    <property type="term" value="F:formate dehydrogenase (NAD+) activity"/>
    <property type="evidence" value="ECO:0007669"/>
    <property type="project" value="InterPro"/>
</dbReference>